<evidence type="ECO:0000259" key="4">
    <source>
        <dbReference type="Pfam" id="PF07992"/>
    </source>
</evidence>
<protein>
    <recommendedName>
        <fullName evidence="1">Thioredoxin reductase</fullName>
    </recommendedName>
</protein>
<gene>
    <name evidence="5" type="ORF">AUP44_04490</name>
</gene>
<dbReference type="RefSeq" id="WP_062763927.1">
    <property type="nucleotide sequence ID" value="NZ_CP121042.1"/>
</dbReference>
<dbReference type="InterPro" id="IPR036188">
    <property type="entry name" value="FAD/NAD-bd_sf"/>
</dbReference>
<sequence>MHFDAIVVGGSFAGLAAAMQLARARRRVAVIDAGQPRNRFSPALHGMPGQDGRSPAAILGEARAQLAAYPAATLIGGQVAAAAAMDDGFLVQLADGREMSAARLILAHGLADRMPGAGAGRKLAAALAERWGHGVLHCPYCHGYETAGGPIGVLATRPDMAAHALLFTDWGPTTLLLDGIPAPDAETAARLAAAGIAIETVPVAELLGPAPALTGLRLADGRTLPMTGLFVAPEPAFTTPLPGMLGCRTETGPTGPWIATDDWGLTSVAGIYAAGDIAFPMHNASLALASGVRAGVGAHRSLVFGA</sequence>
<dbReference type="GeneID" id="97238823"/>
<name>A0A162L0Y4_9PROT</name>
<evidence type="ECO:0000313" key="6">
    <source>
        <dbReference type="Proteomes" id="UP000075787"/>
    </source>
</evidence>
<feature type="domain" description="FAD/NAD(P)-binding" evidence="4">
    <location>
        <begin position="4"/>
        <end position="117"/>
    </location>
</feature>
<dbReference type="Pfam" id="PF07992">
    <property type="entry name" value="Pyr_redox_2"/>
    <property type="match status" value="1"/>
</dbReference>
<dbReference type="OrthoDB" id="9786503at2"/>
<evidence type="ECO:0000256" key="2">
    <source>
        <dbReference type="ARBA" id="ARBA00022630"/>
    </source>
</evidence>
<evidence type="ECO:0000313" key="5">
    <source>
        <dbReference type="EMBL" id="KYO52657.1"/>
    </source>
</evidence>
<organism evidence="5 6">
    <name type="scientific">Tistrella mobilis</name>
    <dbReference type="NCBI Taxonomy" id="171437"/>
    <lineage>
        <taxon>Bacteria</taxon>
        <taxon>Pseudomonadati</taxon>
        <taxon>Pseudomonadota</taxon>
        <taxon>Alphaproteobacteria</taxon>
        <taxon>Geminicoccales</taxon>
        <taxon>Geminicoccaceae</taxon>
        <taxon>Tistrella</taxon>
    </lineage>
</organism>
<dbReference type="PANTHER" id="PTHR48105">
    <property type="entry name" value="THIOREDOXIN REDUCTASE 1-RELATED-RELATED"/>
    <property type="match status" value="1"/>
</dbReference>
<proteinExistence type="predicted"/>
<dbReference type="InterPro" id="IPR050097">
    <property type="entry name" value="Ferredoxin-NADP_redctase_2"/>
</dbReference>
<dbReference type="EMBL" id="LPZR01000151">
    <property type="protein sequence ID" value="KYO52657.1"/>
    <property type="molecule type" value="Genomic_DNA"/>
</dbReference>
<dbReference type="AlphaFoldDB" id="A0A162L0Y4"/>
<accession>A0A162L0Y4</accession>
<dbReference type="SUPFAM" id="SSF51905">
    <property type="entry name" value="FAD/NAD(P)-binding domain"/>
    <property type="match status" value="1"/>
</dbReference>
<keyword evidence="3" id="KW-0560">Oxidoreductase</keyword>
<evidence type="ECO:0000256" key="3">
    <source>
        <dbReference type="ARBA" id="ARBA00023002"/>
    </source>
</evidence>
<comment type="caution">
    <text evidence="5">The sequence shown here is derived from an EMBL/GenBank/DDBJ whole genome shotgun (WGS) entry which is preliminary data.</text>
</comment>
<evidence type="ECO:0000256" key="1">
    <source>
        <dbReference type="ARBA" id="ARBA00018719"/>
    </source>
</evidence>
<dbReference type="PRINTS" id="PR00469">
    <property type="entry name" value="PNDRDTASEII"/>
</dbReference>
<dbReference type="GO" id="GO:0016491">
    <property type="term" value="F:oxidoreductase activity"/>
    <property type="evidence" value="ECO:0007669"/>
    <property type="project" value="UniProtKB-KW"/>
</dbReference>
<keyword evidence="2" id="KW-0285">Flavoprotein</keyword>
<dbReference type="InterPro" id="IPR023753">
    <property type="entry name" value="FAD/NAD-binding_dom"/>
</dbReference>
<dbReference type="PRINTS" id="PR00368">
    <property type="entry name" value="FADPNR"/>
</dbReference>
<dbReference type="Proteomes" id="UP000075787">
    <property type="component" value="Unassembled WGS sequence"/>
</dbReference>
<reference evidence="5 6" key="1">
    <citation type="submission" date="2015-12" db="EMBL/GenBank/DDBJ databases">
        <title>Genome sequence of Tistrella mobilis MCCC 1A02139.</title>
        <authorList>
            <person name="Lu L."/>
            <person name="Lai Q."/>
            <person name="Shao Z."/>
            <person name="Qian P."/>
        </authorList>
    </citation>
    <scope>NUCLEOTIDE SEQUENCE [LARGE SCALE GENOMIC DNA]</scope>
    <source>
        <strain evidence="5 6">MCCC 1A02139</strain>
    </source>
</reference>
<dbReference type="Gene3D" id="3.50.50.60">
    <property type="entry name" value="FAD/NAD(P)-binding domain"/>
    <property type="match status" value="2"/>
</dbReference>